<keyword evidence="2" id="KW-1185">Reference proteome</keyword>
<sequence>MMKKIFWGLRMIIYAPFLGKVRFPSYIGKPTFIYGLKRIFIGKKVRIYPNVRLEAHGENSKLIISDNVAIGQNVHITTGSTLVIGKSTTILANVFITDIDHNYEKIGVPILEQENIIKKTEIGENCFIGIGAAIQAGTILGKQCIVGANSVVRGKFDDYCVIVGVPAKPIKKYNFETQKWEKISN</sequence>
<dbReference type="SUPFAM" id="SSF51161">
    <property type="entry name" value="Trimeric LpxA-like enzymes"/>
    <property type="match status" value="1"/>
</dbReference>
<name>A0A1M5LWY4_9FLAO</name>
<dbReference type="RefSeq" id="WP_073060953.1">
    <property type="nucleotide sequence ID" value="NZ_FQWT01000001.1"/>
</dbReference>
<dbReference type="InterPro" id="IPR051159">
    <property type="entry name" value="Hexapeptide_acetyltransf"/>
</dbReference>
<dbReference type="Proteomes" id="UP000184047">
    <property type="component" value="Unassembled WGS sequence"/>
</dbReference>
<dbReference type="CDD" id="cd04647">
    <property type="entry name" value="LbH_MAT_like"/>
    <property type="match status" value="1"/>
</dbReference>
<dbReference type="Gene3D" id="2.160.10.10">
    <property type="entry name" value="Hexapeptide repeat proteins"/>
    <property type="match status" value="1"/>
</dbReference>
<dbReference type="GO" id="GO:0016740">
    <property type="term" value="F:transferase activity"/>
    <property type="evidence" value="ECO:0007669"/>
    <property type="project" value="UniProtKB-KW"/>
</dbReference>
<dbReference type="OrthoDB" id="9801697at2"/>
<dbReference type="STRING" id="421058.SAMN05421866_1246"/>
<proteinExistence type="predicted"/>
<dbReference type="EMBL" id="FQWT01000001">
    <property type="protein sequence ID" value="SHG69547.1"/>
    <property type="molecule type" value="Genomic_DNA"/>
</dbReference>
<dbReference type="AlphaFoldDB" id="A0A1M5LWY4"/>
<organism evidence="1 2">
    <name type="scientific">Chryseobacterium oranimense</name>
    <dbReference type="NCBI Taxonomy" id="421058"/>
    <lineage>
        <taxon>Bacteria</taxon>
        <taxon>Pseudomonadati</taxon>
        <taxon>Bacteroidota</taxon>
        <taxon>Flavobacteriia</taxon>
        <taxon>Flavobacteriales</taxon>
        <taxon>Weeksellaceae</taxon>
        <taxon>Chryseobacterium group</taxon>
        <taxon>Chryseobacterium</taxon>
    </lineage>
</organism>
<gene>
    <name evidence="1" type="ORF">SAMN05421866_1246</name>
</gene>
<dbReference type="PANTHER" id="PTHR23416">
    <property type="entry name" value="SIALIC ACID SYNTHASE-RELATED"/>
    <property type="match status" value="1"/>
</dbReference>
<keyword evidence="1" id="KW-0808">Transferase</keyword>
<evidence type="ECO:0000313" key="1">
    <source>
        <dbReference type="EMBL" id="SHG69547.1"/>
    </source>
</evidence>
<dbReference type="InterPro" id="IPR001451">
    <property type="entry name" value="Hexapep"/>
</dbReference>
<evidence type="ECO:0000313" key="2">
    <source>
        <dbReference type="Proteomes" id="UP000184047"/>
    </source>
</evidence>
<accession>A0A1M5LWY4</accession>
<dbReference type="Pfam" id="PF00132">
    <property type="entry name" value="Hexapep"/>
    <property type="match status" value="1"/>
</dbReference>
<dbReference type="InterPro" id="IPR011004">
    <property type="entry name" value="Trimer_LpxA-like_sf"/>
</dbReference>
<reference evidence="2" key="1">
    <citation type="submission" date="2016-11" db="EMBL/GenBank/DDBJ databases">
        <authorList>
            <person name="Varghese N."/>
            <person name="Submissions S."/>
        </authorList>
    </citation>
    <scope>NUCLEOTIDE SEQUENCE [LARGE SCALE GENOMIC DNA]</scope>
    <source>
        <strain evidence="2">DSM 19055</strain>
    </source>
</reference>
<protein>
    <submittedName>
        <fullName evidence="1">Acetyltransferase (Isoleucine patch superfamily)</fullName>
    </submittedName>
</protein>
<dbReference type="PANTHER" id="PTHR23416:SF78">
    <property type="entry name" value="LIPOPOLYSACCHARIDE BIOSYNTHESIS O-ACETYL TRANSFERASE WBBJ-RELATED"/>
    <property type="match status" value="1"/>
</dbReference>